<dbReference type="InterPro" id="IPR039420">
    <property type="entry name" value="WalR-like"/>
</dbReference>
<dbReference type="SUPFAM" id="SSF52172">
    <property type="entry name" value="CheY-like"/>
    <property type="match status" value="1"/>
</dbReference>
<dbReference type="Pfam" id="PF00072">
    <property type="entry name" value="Response_reg"/>
    <property type="match status" value="1"/>
</dbReference>
<dbReference type="GO" id="GO:0000156">
    <property type="term" value="F:phosphorelay response regulator activity"/>
    <property type="evidence" value="ECO:0007669"/>
    <property type="project" value="TreeGrafter"/>
</dbReference>
<proteinExistence type="predicted"/>
<dbReference type="GO" id="GO:0032993">
    <property type="term" value="C:protein-DNA complex"/>
    <property type="evidence" value="ECO:0007669"/>
    <property type="project" value="TreeGrafter"/>
</dbReference>
<gene>
    <name evidence="9" type="ORF">GCA01S_068_00190</name>
</gene>
<dbReference type="AlphaFoldDB" id="A0A023DJF5"/>
<dbReference type="CDD" id="cd00383">
    <property type="entry name" value="trans_reg_C"/>
    <property type="match status" value="1"/>
</dbReference>
<dbReference type="Gene3D" id="1.10.10.10">
    <property type="entry name" value="Winged helix-like DNA-binding domain superfamily/Winged helix DNA-binding domain"/>
    <property type="match status" value="1"/>
</dbReference>
<keyword evidence="2" id="KW-0597">Phosphoprotein</keyword>
<dbReference type="RefSeq" id="WP_042411642.1">
    <property type="nucleotide sequence ID" value="NZ_BAWO01000068.1"/>
</dbReference>
<dbReference type="CDD" id="cd17574">
    <property type="entry name" value="REC_OmpR"/>
    <property type="match status" value="1"/>
</dbReference>
<dbReference type="GO" id="GO:0005829">
    <property type="term" value="C:cytosol"/>
    <property type="evidence" value="ECO:0007669"/>
    <property type="project" value="TreeGrafter"/>
</dbReference>
<name>A0A023DJF5_9BACL</name>
<evidence type="ECO:0000256" key="6">
    <source>
        <dbReference type="ARBA" id="ARBA00023163"/>
    </source>
</evidence>
<comment type="caution">
    <text evidence="9">The sequence shown here is derived from an EMBL/GenBank/DDBJ whole genome shotgun (WGS) entry which is preliminary data.</text>
</comment>
<dbReference type="SMART" id="SM00862">
    <property type="entry name" value="Trans_reg_C"/>
    <property type="match status" value="1"/>
</dbReference>
<keyword evidence="5" id="KW-0238">DNA-binding</keyword>
<evidence type="ECO:0000313" key="9">
    <source>
        <dbReference type="EMBL" id="GAJ41400.1"/>
    </source>
</evidence>
<dbReference type="OrthoDB" id="9790442at2"/>
<dbReference type="PANTHER" id="PTHR48111">
    <property type="entry name" value="REGULATOR OF RPOS"/>
    <property type="match status" value="1"/>
</dbReference>
<evidence type="ECO:0000256" key="1">
    <source>
        <dbReference type="ARBA" id="ARBA00004496"/>
    </source>
</evidence>
<dbReference type="FunFam" id="1.10.10.10:FF:000018">
    <property type="entry name" value="DNA-binding response regulator ResD"/>
    <property type="match status" value="1"/>
</dbReference>
<dbReference type="InterPro" id="IPR001867">
    <property type="entry name" value="OmpR/PhoB-type_DNA-bd"/>
</dbReference>
<dbReference type="Gene3D" id="3.40.50.2300">
    <property type="match status" value="1"/>
</dbReference>
<feature type="domain" description="OmpR/PhoB-type" evidence="8">
    <location>
        <begin position="151"/>
        <end position="227"/>
    </location>
</feature>
<evidence type="ECO:0000256" key="4">
    <source>
        <dbReference type="ARBA" id="ARBA00023015"/>
    </source>
</evidence>
<keyword evidence="6" id="KW-0804">Transcription</keyword>
<feature type="domain" description="Response regulatory" evidence="7">
    <location>
        <begin position="4"/>
        <end position="113"/>
    </location>
</feature>
<evidence type="ECO:0000256" key="5">
    <source>
        <dbReference type="ARBA" id="ARBA00023125"/>
    </source>
</evidence>
<dbReference type="Gene3D" id="6.10.250.690">
    <property type="match status" value="1"/>
</dbReference>
<keyword evidence="10" id="KW-1185">Reference proteome</keyword>
<dbReference type="InterPro" id="IPR036388">
    <property type="entry name" value="WH-like_DNA-bd_sf"/>
</dbReference>
<comment type="subcellular location">
    <subcellularLocation>
        <location evidence="1">Cytoplasm</location>
    </subcellularLocation>
</comment>
<dbReference type="InterPro" id="IPR001789">
    <property type="entry name" value="Sig_transdc_resp-reg_receiver"/>
</dbReference>
<sequence length="234" mass="26982">MKKERVLIVDDEWNMRHLLKINLSPYFHLTEAASGQEALTLLTKGRIDVVILDIMMPDMDGWEVCKKIREMSQVPILMLTARGDVKDKVQGFDVGADDYLVKPFEPEELVARVKALIRRSAASSNPIQTEGIIKIADLKIDQNERQVFVNDRPLELTPKEFDILLLLVLNPKTIFTRDMLLDRVWGVHDVLDIRTVDTHVKNIREKFRKNGLSFNPIKTVWGMGYKFQAPEEDQ</sequence>
<keyword evidence="3" id="KW-0902">Two-component regulatory system</keyword>
<dbReference type="InterPro" id="IPR011006">
    <property type="entry name" value="CheY-like_superfamily"/>
</dbReference>
<dbReference type="GeneID" id="94900133"/>
<reference evidence="9 10" key="1">
    <citation type="submission" date="2014-04" db="EMBL/GenBank/DDBJ databases">
        <title>Whole genome shotgun sequence of Geobacillus caldoxylosilyticus NBRC 107762.</title>
        <authorList>
            <person name="Hosoyama A."/>
            <person name="Hosoyama Y."/>
            <person name="Katano-Makiyama Y."/>
            <person name="Tsuchikane K."/>
            <person name="Ohji S."/>
            <person name="Ichikawa N."/>
            <person name="Yamazoe A."/>
            <person name="Fujita N."/>
        </authorList>
    </citation>
    <scope>NUCLEOTIDE SEQUENCE [LARGE SCALE GENOMIC DNA]</scope>
    <source>
        <strain evidence="9 10">NBRC 107762</strain>
    </source>
</reference>
<keyword evidence="4" id="KW-0805">Transcription regulation</keyword>
<dbReference type="FunFam" id="3.40.50.2300:FF:000001">
    <property type="entry name" value="DNA-binding response regulator PhoB"/>
    <property type="match status" value="1"/>
</dbReference>
<dbReference type="GO" id="GO:0000976">
    <property type="term" value="F:transcription cis-regulatory region binding"/>
    <property type="evidence" value="ECO:0007669"/>
    <property type="project" value="TreeGrafter"/>
</dbReference>
<organism evidence="9 10">
    <name type="scientific">Parageobacillus caldoxylosilyticus NBRC 107762</name>
    <dbReference type="NCBI Taxonomy" id="1220594"/>
    <lineage>
        <taxon>Bacteria</taxon>
        <taxon>Bacillati</taxon>
        <taxon>Bacillota</taxon>
        <taxon>Bacilli</taxon>
        <taxon>Bacillales</taxon>
        <taxon>Anoxybacillaceae</taxon>
        <taxon>Saccharococcus</taxon>
    </lineage>
</organism>
<protein>
    <submittedName>
        <fullName evidence="9">Putative two-component response regulator</fullName>
    </submittedName>
</protein>
<evidence type="ECO:0000259" key="8">
    <source>
        <dbReference type="SMART" id="SM00862"/>
    </source>
</evidence>
<accession>A0A023DJF5</accession>
<dbReference type="GO" id="GO:0006355">
    <property type="term" value="P:regulation of DNA-templated transcription"/>
    <property type="evidence" value="ECO:0007669"/>
    <property type="project" value="InterPro"/>
</dbReference>
<dbReference type="SMART" id="SM00448">
    <property type="entry name" value="REC"/>
    <property type="match status" value="1"/>
</dbReference>
<evidence type="ECO:0000313" key="10">
    <source>
        <dbReference type="Proteomes" id="UP000023561"/>
    </source>
</evidence>
<evidence type="ECO:0000259" key="7">
    <source>
        <dbReference type="SMART" id="SM00448"/>
    </source>
</evidence>
<evidence type="ECO:0000256" key="2">
    <source>
        <dbReference type="ARBA" id="ARBA00022553"/>
    </source>
</evidence>
<dbReference type="Pfam" id="PF00486">
    <property type="entry name" value="Trans_reg_C"/>
    <property type="match status" value="1"/>
</dbReference>
<dbReference type="PANTHER" id="PTHR48111:SF1">
    <property type="entry name" value="TWO-COMPONENT RESPONSE REGULATOR ORR33"/>
    <property type="match status" value="1"/>
</dbReference>
<dbReference type="Proteomes" id="UP000023561">
    <property type="component" value="Unassembled WGS sequence"/>
</dbReference>
<evidence type="ECO:0000256" key="3">
    <source>
        <dbReference type="ARBA" id="ARBA00023012"/>
    </source>
</evidence>
<dbReference type="EMBL" id="BAWO01000068">
    <property type="protein sequence ID" value="GAJ41400.1"/>
    <property type="molecule type" value="Genomic_DNA"/>
</dbReference>